<evidence type="ECO:0000313" key="3">
    <source>
        <dbReference type="Proteomes" id="UP001139125"/>
    </source>
</evidence>
<name>A0A9X2L0C9_9BACT</name>
<organism evidence="2 3">
    <name type="scientific">Gracilimonas sediminicola</name>
    <dbReference type="NCBI Taxonomy" id="2952158"/>
    <lineage>
        <taxon>Bacteria</taxon>
        <taxon>Pseudomonadati</taxon>
        <taxon>Balneolota</taxon>
        <taxon>Balneolia</taxon>
        <taxon>Balneolales</taxon>
        <taxon>Balneolaceae</taxon>
        <taxon>Gracilimonas</taxon>
    </lineage>
</organism>
<gene>
    <name evidence="2" type="ORF">NM125_00320</name>
</gene>
<dbReference type="Pfam" id="PF09643">
    <property type="entry name" value="YopX"/>
    <property type="match status" value="1"/>
</dbReference>
<dbReference type="InterPro" id="IPR010024">
    <property type="entry name" value="CHP16711"/>
</dbReference>
<dbReference type="InterPro" id="IPR023385">
    <property type="entry name" value="YopX-like_C"/>
</dbReference>
<sequence length="147" mass="17084">MSDKEEQPNSEQVPLETIVNRPMDFRVWDDRRKELLHFKLHDTDQGYHIEHGVSIDEMPTMQFCGLKDKHGIKIFAGDIVADSEMTYVVKFGEYDDSLLDDLAFGWFMENIEDDVYKAMQFVLYANTDQLEVIGNVYENPELLQKGG</sequence>
<evidence type="ECO:0000313" key="2">
    <source>
        <dbReference type="EMBL" id="MCP9290016.1"/>
    </source>
</evidence>
<dbReference type="Gene3D" id="2.30.30.290">
    <property type="entry name" value="YopX-like domains"/>
    <property type="match status" value="1"/>
</dbReference>
<dbReference type="AlphaFoldDB" id="A0A9X2L0C9"/>
<dbReference type="InterPro" id="IPR019096">
    <property type="entry name" value="YopX_protein"/>
</dbReference>
<dbReference type="SUPFAM" id="SSF159006">
    <property type="entry name" value="YopX-like"/>
    <property type="match status" value="1"/>
</dbReference>
<evidence type="ECO:0000259" key="1">
    <source>
        <dbReference type="Pfam" id="PF09643"/>
    </source>
</evidence>
<dbReference type="Proteomes" id="UP001139125">
    <property type="component" value="Unassembled WGS sequence"/>
</dbReference>
<feature type="domain" description="YopX protein" evidence="1">
    <location>
        <begin position="25"/>
        <end position="144"/>
    </location>
</feature>
<reference evidence="2" key="1">
    <citation type="submission" date="2022-06" db="EMBL/GenBank/DDBJ databases">
        <title>Gracilimonas sp. CAU 1638 isolated from sea sediment.</title>
        <authorList>
            <person name="Kim W."/>
        </authorList>
    </citation>
    <scope>NUCLEOTIDE SEQUENCE</scope>
    <source>
        <strain evidence="2">CAU 1638</strain>
    </source>
</reference>
<dbReference type="EMBL" id="JANDBC010000001">
    <property type="protein sequence ID" value="MCP9290016.1"/>
    <property type="molecule type" value="Genomic_DNA"/>
</dbReference>
<dbReference type="NCBIfam" id="TIGR01671">
    <property type="entry name" value="phage_TIGR01671"/>
    <property type="match status" value="1"/>
</dbReference>
<proteinExistence type="predicted"/>
<protein>
    <submittedName>
        <fullName evidence="2">YopX family protein</fullName>
    </submittedName>
</protein>
<dbReference type="RefSeq" id="WP_255131698.1">
    <property type="nucleotide sequence ID" value="NZ_JANDBC010000001.1"/>
</dbReference>
<comment type="caution">
    <text evidence="2">The sequence shown here is derived from an EMBL/GenBank/DDBJ whole genome shotgun (WGS) entry which is preliminary data.</text>
</comment>
<accession>A0A9X2L0C9</accession>
<keyword evidence="3" id="KW-1185">Reference proteome</keyword>